<dbReference type="EMBL" id="JAWWNJ010000007">
    <property type="protein sequence ID" value="KAK7052684.1"/>
    <property type="molecule type" value="Genomic_DNA"/>
</dbReference>
<organism evidence="1 2">
    <name type="scientific">Favolaschia claudopus</name>
    <dbReference type="NCBI Taxonomy" id="2862362"/>
    <lineage>
        <taxon>Eukaryota</taxon>
        <taxon>Fungi</taxon>
        <taxon>Dikarya</taxon>
        <taxon>Basidiomycota</taxon>
        <taxon>Agaricomycotina</taxon>
        <taxon>Agaricomycetes</taxon>
        <taxon>Agaricomycetidae</taxon>
        <taxon>Agaricales</taxon>
        <taxon>Marasmiineae</taxon>
        <taxon>Mycenaceae</taxon>
        <taxon>Favolaschia</taxon>
    </lineage>
</organism>
<reference evidence="1 2" key="1">
    <citation type="journal article" date="2024" name="J Genomics">
        <title>Draft genome sequencing and assembly of Favolaschia claudopus CIRM-BRFM 2984 isolated from oak limbs.</title>
        <authorList>
            <person name="Navarro D."/>
            <person name="Drula E."/>
            <person name="Chaduli D."/>
            <person name="Cazenave R."/>
            <person name="Ahrendt S."/>
            <person name="Wang J."/>
            <person name="Lipzen A."/>
            <person name="Daum C."/>
            <person name="Barry K."/>
            <person name="Grigoriev I.V."/>
            <person name="Favel A."/>
            <person name="Rosso M.N."/>
            <person name="Martin F."/>
        </authorList>
    </citation>
    <scope>NUCLEOTIDE SEQUENCE [LARGE SCALE GENOMIC DNA]</scope>
    <source>
        <strain evidence="1 2">CIRM-BRFM 2984</strain>
    </source>
</reference>
<evidence type="ECO:0000313" key="2">
    <source>
        <dbReference type="Proteomes" id="UP001362999"/>
    </source>
</evidence>
<dbReference type="Proteomes" id="UP001362999">
    <property type="component" value="Unassembled WGS sequence"/>
</dbReference>
<dbReference type="AlphaFoldDB" id="A0AAW0DNV3"/>
<name>A0AAW0DNV3_9AGAR</name>
<proteinExistence type="predicted"/>
<accession>A0AAW0DNV3</accession>
<sequence length="224" mass="24615">MSLRAYKFTLPWKPLRSSLELPCVVLSHQDALGLFCAPLRRRSFPCSMPSTLAVILTPQALSNLTAPNTPTLQVRWQKWMVYYYYSSARFLRQFTLLAGGYSIRSVHVPYLDSHSRDPTPQASAPRALSFPLYTLSFFLRFFRTHPAPLYLSTHPLPPPTGIPYLGSPTGHPLGFGVEVLGAMSVKTYRAGSGRGVCGCACHCLGGLDGRCGWFGGAEAKRSGT</sequence>
<protein>
    <submittedName>
        <fullName evidence="1">Uncharacterized protein</fullName>
    </submittedName>
</protein>
<gene>
    <name evidence="1" type="ORF">R3P38DRAFT_1653820</name>
</gene>
<comment type="caution">
    <text evidence="1">The sequence shown here is derived from an EMBL/GenBank/DDBJ whole genome shotgun (WGS) entry which is preliminary data.</text>
</comment>
<keyword evidence="2" id="KW-1185">Reference proteome</keyword>
<evidence type="ECO:0000313" key="1">
    <source>
        <dbReference type="EMBL" id="KAK7052684.1"/>
    </source>
</evidence>